<feature type="compositionally biased region" description="Basic and acidic residues" evidence="1">
    <location>
        <begin position="116"/>
        <end position="126"/>
    </location>
</feature>
<dbReference type="Gene3D" id="3.10.450.160">
    <property type="entry name" value="inner membrane protein cigr"/>
    <property type="match status" value="1"/>
</dbReference>
<gene>
    <name evidence="3" type="ORF">SAMN04488509_10486</name>
</gene>
<feature type="compositionally biased region" description="Basic and acidic residues" evidence="1">
    <location>
        <begin position="45"/>
        <end position="56"/>
    </location>
</feature>
<dbReference type="STRING" id="265719.SAMN04488509_10486"/>
<sequence length="290" mass="34507">MRTQLSGRFLSHATLLIGLALAAGSAHAERPDRGADYGGRGSDSGVERGDSDKGHGDGGWGERGGGRGEREQSWQAGSQDRRDSWQERGSSRSEGWRGESRGESSQMQRIAGWQGGHREPEHRGGREPQWQGDRWGQDRRDHWNSGTRRDDARHWQSDRDWREEHRGRGDWRRDDFRRNDWRHDDRHRGDWRGDWRHPEWRRHWQHGWGGHRYRAEVRYVYPRGYRAQSWRIGYRLPPVFLVNDWYVDWRYYRLAAPPWGCRWLRVDGDLLLVDERSGEIVDVLYGFFYY</sequence>
<accession>A0A1G6W2J5</accession>
<dbReference type="InterPro" id="IPR024572">
    <property type="entry name" value="RcnB"/>
</dbReference>
<proteinExistence type="predicted"/>
<protein>
    <submittedName>
        <fullName evidence="3">Regulator RcnB of Ni and Co efflux</fullName>
    </submittedName>
</protein>
<evidence type="ECO:0000256" key="1">
    <source>
        <dbReference type="SAM" id="MobiDB-lite"/>
    </source>
</evidence>
<evidence type="ECO:0000313" key="3">
    <source>
        <dbReference type="EMBL" id="SDD59923.1"/>
    </source>
</evidence>
<dbReference type="Pfam" id="PF11776">
    <property type="entry name" value="RcnB"/>
    <property type="match status" value="1"/>
</dbReference>
<evidence type="ECO:0000313" key="4">
    <source>
        <dbReference type="Proteomes" id="UP000199603"/>
    </source>
</evidence>
<dbReference type="RefSeq" id="WP_176764092.1">
    <property type="nucleotide sequence ID" value="NZ_FNAG01000004.1"/>
</dbReference>
<reference evidence="3 4" key="1">
    <citation type="submission" date="2016-10" db="EMBL/GenBank/DDBJ databases">
        <authorList>
            <person name="de Groot N.N."/>
        </authorList>
    </citation>
    <scope>NUCLEOTIDE SEQUENCE [LARGE SCALE GENOMIC DNA]</scope>
    <source>
        <strain evidence="3 4">DSM 16957</strain>
    </source>
</reference>
<feature type="chain" id="PRO_5011608731" evidence="2">
    <location>
        <begin position="29"/>
        <end position="290"/>
    </location>
</feature>
<feature type="signal peptide" evidence="2">
    <location>
        <begin position="1"/>
        <end position="28"/>
    </location>
</feature>
<feature type="region of interest" description="Disordered" evidence="1">
    <location>
        <begin position="24"/>
        <end position="150"/>
    </location>
</feature>
<dbReference type="AlphaFoldDB" id="A0A1G6W2J5"/>
<dbReference type="EMBL" id="FNAG01000004">
    <property type="protein sequence ID" value="SDD59923.1"/>
    <property type="molecule type" value="Genomic_DNA"/>
</dbReference>
<dbReference type="Proteomes" id="UP000199603">
    <property type="component" value="Unassembled WGS sequence"/>
</dbReference>
<keyword evidence="4" id="KW-1185">Reference proteome</keyword>
<keyword evidence="2" id="KW-0732">Signal</keyword>
<feature type="compositionally biased region" description="Basic and acidic residues" evidence="1">
    <location>
        <begin position="135"/>
        <end position="150"/>
    </location>
</feature>
<evidence type="ECO:0000256" key="2">
    <source>
        <dbReference type="SAM" id="SignalP"/>
    </source>
</evidence>
<organism evidence="3 4">
    <name type="scientific">Aquimonas voraii</name>
    <dbReference type="NCBI Taxonomy" id="265719"/>
    <lineage>
        <taxon>Bacteria</taxon>
        <taxon>Pseudomonadati</taxon>
        <taxon>Pseudomonadota</taxon>
        <taxon>Gammaproteobacteria</taxon>
        <taxon>Lysobacterales</taxon>
        <taxon>Lysobacteraceae</taxon>
        <taxon>Aquimonas</taxon>
    </lineage>
</organism>
<name>A0A1G6W2J5_9GAMM</name>
<feature type="compositionally biased region" description="Basic and acidic residues" evidence="1">
    <location>
        <begin position="79"/>
        <end position="102"/>
    </location>
</feature>